<dbReference type="Gene3D" id="1.25.40.10">
    <property type="entry name" value="Tetratricopeptide repeat domain"/>
    <property type="match status" value="1"/>
</dbReference>
<proteinExistence type="predicted"/>
<dbReference type="InterPro" id="IPR011652">
    <property type="entry name" value="MORN_2"/>
</dbReference>
<dbReference type="InterPro" id="IPR019734">
    <property type="entry name" value="TPR_rpt"/>
</dbReference>
<keyword evidence="1" id="KW-0802">TPR repeat</keyword>
<gene>
    <name evidence="2" type="ORF">GCM10008015_29140</name>
</gene>
<dbReference type="SUPFAM" id="SSF82185">
    <property type="entry name" value="Histone H3 K4-specific methyltransferase SET7/9 N-terminal domain"/>
    <property type="match status" value="6"/>
</dbReference>
<dbReference type="Pfam" id="PF07661">
    <property type="entry name" value="MORN_2"/>
    <property type="match status" value="8"/>
</dbReference>
<comment type="caution">
    <text evidence="2">The sequence shown here is derived from an EMBL/GenBank/DDBJ whole genome shotgun (WGS) entry which is preliminary data.</text>
</comment>
<evidence type="ECO:0000313" key="3">
    <source>
        <dbReference type="Proteomes" id="UP000658793"/>
    </source>
</evidence>
<dbReference type="Proteomes" id="UP000658793">
    <property type="component" value="Unassembled WGS sequence"/>
</dbReference>
<dbReference type="Gene3D" id="2.20.110.10">
    <property type="entry name" value="Histone H3 K4-specific methyltransferase SET7/9 N-terminal domain"/>
    <property type="match status" value="5"/>
</dbReference>
<dbReference type="Gene3D" id="3.90.930.1">
    <property type="match status" value="2"/>
</dbReference>
<keyword evidence="3" id="KW-1185">Reference proteome</keyword>
<evidence type="ECO:0000313" key="2">
    <source>
        <dbReference type="EMBL" id="GGA86639.1"/>
    </source>
</evidence>
<evidence type="ECO:0008006" key="4">
    <source>
        <dbReference type="Google" id="ProtNLM"/>
    </source>
</evidence>
<sequence length="1095" mass="127185">MKNKYKFKMKHFFLIVLISVIAKTHSQNNFSDIYNNDSIIKKGVNLYDLEKFDDAIVEYNKITPNDPKYLTAQYEKALCLNALNKKDELKLFLENLYLTKQMQKSPELYTLYGVFLSDNKEYELSEKIFTEGKQYLSNSASFLYNFAILHIRKEENQKSIDLLKQVITINPNYASAHYLLGLIAFENGKITEGTLALMSYLILAPNGKFAEKAVLQLNAKYGENYLTKNNFVFSKTGDNFEEIETILRNQLPLNKAYKIKSEIDDVIIRQVQAVSEYTLEHKMGDGFFETTYIPWIKEMVEKNYFEGFTYYMLLSYQDKLEKELNKQKKKITYFEENFYSKDFWYFFAKRKKDLFGKEEEVITFLKDNEPYLVGKVIDGKYEGKYKYLNKNGLLIGELNFVNNELDGLQKYYNNEGQLTEEKTFKNGKLNGTRTTYYQNGGVSIIENYQDGILEGISTSFYPNGSKSCEVNFTNGERNGKYVCLFENGKLKSEIGYLNGKLNGAFKTFNELGNLTAIENYENDILDGEYLEYYNDKTIKSEAIYNKGKIKDFYKSYYANSLLEKELNYIDGKLKNLTNYYSNGKKSSQAFYNDKEQLENYNYYDIEGNLYYTEKFKSGEINSGTQYSLNTPKPIETNLLNNKFDMADYNGTRMVSGNYSNGKKNDLWLYYYPSGTKRLEENYTNSVLNGISKTINKNGSVNSIKNFTNDKINGKYEVYENGKLTSTHYYTDDIKHGPYQTNHPDGTLNEEGYYIDGNLNYDYKSYWQNGNIYKHSIYIDGIATNTKIHNEKGELENEFDYKNKTGIFTTNLFHGTITRSFQLANGIFNGTYTEKDKLGNTIVNANYTNGLLHGNYKYYGPLGTIKYESNYFLGYTNGTSKNYDLYGNLRSEYTSTHGVENGKITHYYHNKSKLSEHNKINDYKEGDYSYYNQKGELILTIAYQNDSPIYYISRNKNNDPLSKTIINKENANITAYYPNGKIAMQMNLVNGETDGKFIINNAEGKTEYQCNYTNSLMNGERIEYYSNGNIYRKEHFLNDNYDGIQEFFDENGQLKISSEYKNNDLNGKTLIYTNGKLKSTKKYDSNELHEISIQAI</sequence>
<reference evidence="3" key="1">
    <citation type="journal article" date="2019" name="Int. J. Syst. Evol. Microbiol.">
        <title>The Global Catalogue of Microorganisms (GCM) 10K type strain sequencing project: providing services to taxonomists for standard genome sequencing and annotation.</title>
        <authorList>
            <consortium name="The Broad Institute Genomics Platform"/>
            <consortium name="The Broad Institute Genome Sequencing Center for Infectious Disease"/>
            <person name="Wu L."/>
            <person name="Ma J."/>
        </authorList>
    </citation>
    <scope>NUCLEOTIDE SEQUENCE [LARGE SCALE GENOMIC DNA]</scope>
    <source>
        <strain evidence="3">CGMCC 1.12811</strain>
    </source>
</reference>
<accession>A0ABQ1HSF4</accession>
<dbReference type="PANTHER" id="PTHR46820">
    <property type="entry name" value="HISTONE-LYSINE N-METHYLTRANSFERASE SETD7"/>
    <property type="match status" value="1"/>
</dbReference>
<dbReference type="PROSITE" id="PS50005">
    <property type="entry name" value="TPR"/>
    <property type="match status" value="1"/>
</dbReference>
<evidence type="ECO:0000256" key="1">
    <source>
        <dbReference type="PROSITE-ProRule" id="PRU00339"/>
    </source>
</evidence>
<dbReference type="PANTHER" id="PTHR46820:SF1">
    <property type="entry name" value="HISTONE-LYSINE N-METHYLTRANSFERASE SETD7"/>
    <property type="match status" value="1"/>
</dbReference>
<dbReference type="SMART" id="SM00028">
    <property type="entry name" value="TPR"/>
    <property type="match status" value="3"/>
</dbReference>
<protein>
    <recommendedName>
        <fullName evidence="4">Tetratricopeptide repeat protein</fullName>
    </recommendedName>
</protein>
<dbReference type="InterPro" id="IPR011990">
    <property type="entry name" value="TPR-like_helical_dom_sf"/>
</dbReference>
<organism evidence="2 3">
    <name type="scientific">Flavobacterium palustre</name>
    <dbReference type="NCBI Taxonomy" id="1476463"/>
    <lineage>
        <taxon>Bacteria</taxon>
        <taxon>Pseudomonadati</taxon>
        <taxon>Bacteroidota</taxon>
        <taxon>Flavobacteriia</taxon>
        <taxon>Flavobacteriales</taxon>
        <taxon>Flavobacteriaceae</taxon>
        <taxon>Flavobacterium</taxon>
    </lineage>
</organism>
<dbReference type="SUPFAM" id="SSF48452">
    <property type="entry name" value="TPR-like"/>
    <property type="match status" value="2"/>
</dbReference>
<feature type="repeat" description="TPR" evidence="1">
    <location>
        <begin position="140"/>
        <end position="173"/>
    </location>
</feature>
<name>A0ABQ1HSF4_9FLAO</name>
<dbReference type="EMBL" id="BMGA01000009">
    <property type="protein sequence ID" value="GGA86639.1"/>
    <property type="molecule type" value="Genomic_DNA"/>
</dbReference>